<dbReference type="AlphaFoldDB" id="A0A069DAX2"/>
<feature type="signal peptide" evidence="1">
    <location>
        <begin position="1"/>
        <end position="22"/>
    </location>
</feature>
<evidence type="ECO:0000313" key="4">
    <source>
        <dbReference type="Proteomes" id="UP000027601"/>
    </source>
</evidence>
<dbReference type="Proteomes" id="UP000027601">
    <property type="component" value="Unassembled WGS sequence"/>
</dbReference>
<evidence type="ECO:0000259" key="2">
    <source>
        <dbReference type="Pfam" id="PF13568"/>
    </source>
</evidence>
<feature type="domain" description="Outer membrane protein beta-barrel" evidence="2">
    <location>
        <begin position="22"/>
        <end position="179"/>
    </location>
</feature>
<reference evidence="3 4" key="1">
    <citation type="journal article" date="2015" name="Microbes Environ.">
        <title>Distribution and evolution of nitrogen fixation genes in the phylum bacteroidetes.</title>
        <authorList>
            <person name="Inoue J."/>
            <person name="Oshima K."/>
            <person name="Suda W."/>
            <person name="Sakamoto M."/>
            <person name="Iino T."/>
            <person name="Noda S."/>
            <person name="Hongoh Y."/>
            <person name="Hattori M."/>
            <person name="Ohkuma M."/>
        </authorList>
    </citation>
    <scope>NUCLEOTIDE SEQUENCE [LARGE SCALE GENOMIC DNA]</scope>
    <source>
        <strain evidence="3 4">JCM 15093</strain>
    </source>
</reference>
<evidence type="ECO:0000256" key="1">
    <source>
        <dbReference type="SAM" id="SignalP"/>
    </source>
</evidence>
<dbReference type="InterPro" id="IPR025665">
    <property type="entry name" value="Beta-barrel_OMP_2"/>
</dbReference>
<protein>
    <recommendedName>
        <fullName evidence="2">Outer membrane protein beta-barrel domain-containing protein</fullName>
    </recommendedName>
</protein>
<accession>A0A069DAX2</accession>
<organism evidence="3 4">
    <name type="scientific">Bacteroides graminisolvens DSM 19988 = JCM 15093</name>
    <dbReference type="NCBI Taxonomy" id="1121097"/>
    <lineage>
        <taxon>Bacteria</taxon>
        <taxon>Pseudomonadati</taxon>
        <taxon>Bacteroidota</taxon>
        <taxon>Bacteroidia</taxon>
        <taxon>Bacteroidales</taxon>
        <taxon>Bacteroidaceae</taxon>
        <taxon>Bacteroides</taxon>
    </lineage>
</organism>
<name>A0A069DAX2_9BACE</name>
<dbReference type="STRING" id="1121097.GCA_000428125_02776"/>
<gene>
    <name evidence="3" type="ORF">JCM15093_2660</name>
</gene>
<sequence length="209" mass="22587">MKMTIKTGLTAIALLLCVNLSAQEKPVTFGVKGGLNLSNMTQDLKGDAKVGFNLGVTMDYALQNNFYLLTGLSYSLEGTKEDDVKLNLSYLKLPIHFGYKLPVDNNTKIVFHAGPYLAYALDGKYKSGGVSVDAFNDDIEEASGYKLKRFDMGLGLGIDAEFGQLCVGLNCDLGLTNLIDVKDEVEDIFGTASPKGKNTNAALTIGYKF</sequence>
<dbReference type="RefSeq" id="WP_024997084.1">
    <property type="nucleotide sequence ID" value="NZ_ATZI01000017.1"/>
</dbReference>
<proteinExistence type="predicted"/>
<keyword evidence="1" id="KW-0732">Signal</keyword>
<dbReference type="OrthoDB" id="1429208at2"/>
<dbReference type="eggNOG" id="COG3637">
    <property type="taxonomic scope" value="Bacteria"/>
</dbReference>
<dbReference type="EMBL" id="BAJS01000020">
    <property type="protein sequence ID" value="GAK37409.1"/>
    <property type="molecule type" value="Genomic_DNA"/>
</dbReference>
<evidence type="ECO:0000313" key="3">
    <source>
        <dbReference type="EMBL" id="GAK37409.1"/>
    </source>
</evidence>
<dbReference type="Pfam" id="PF13568">
    <property type="entry name" value="OMP_b-brl_2"/>
    <property type="match status" value="1"/>
</dbReference>
<keyword evidence="4" id="KW-1185">Reference proteome</keyword>
<comment type="caution">
    <text evidence="3">The sequence shown here is derived from an EMBL/GenBank/DDBJ whole genome shotgun (WGS) entry which is preliminary data.</text>
</comment>
<feature type="chain" id="PRO_5001660079" description="Outer membrane protein beta-barrel domain-containing protein" evidence="1">
    <location>
        <begin position="23"/>
        <end position="209"/>
    </location>
</feature>